<dbReference type="PANTHER" id="PTHR43214">
    <property type="entry name" value="TWO-COMPONENT RESPONSE REGULATOR"/>
    <property type="match status" value="1"/>
</dbReference>
<proteinExistence type="predicted"/>
<dbReference type="PRINTS" id="PR00038">
    <property type="entry name" value="HTHLUXR"/>
</dbReference>
<feature type="domain" description="Response regulatory" evidence="5">
    <location>
        <begin position="3"/>
        <end position="119"/>
    </location>
</feature>
<keyword evidence="7" id="KW-1185">Reference proteome</keyword>
<name>A0A7J5BTW8_9MICO</name>
<comment type="caution">
    <text evidence="6">The sequence shown here is derived from an EMBL/GenBank/DDBJ whole genome shotgun (WGS) entry which is preliminary data.</text>
</comment>
<evidence type="ECO:0000256" key="1">
    <source>
        <dbReference type="ARBA" id="ARBA00022553"/>
    </source>
</evidence>
<dbReference type="SMART" id="SM00421">
    <property type="entry name" value="HTH_LUXR"/>
    <property type="match status" value="1"/>
</dbReference>
<evidence type="ECO:0000259" key="5">
    <source>
        <dbReference type="PROSITE" id="PS50110"/>
    </source>
</evidence>
<dbReference type="CDD" id="cd06170">
    <property type="entry name" value="LuxR_C_like"/>
    <property type="match status" value="1"/>
</dbReference>
<reference evidence="6 7" key="1">
    <citation type="submission" date="2019-09" db="EMBL/GenBank/DDBJ databases">
        <title>Phylogeny of genus Pseudoclavibacter and closely related genus.</title>
        <authorList>
            <person name="Li Y."/>
        </authorList>
    </citation>
    <scope>NUCLEOTIDE SEQUENCE [LARGE SCALE GENOMIC DNA]</scope>
    <source>
        <strain evidence="6 7">DSM 23821</strain>
    </source>
</reference>
<dbReference type="InterPro" id="IPR016032">
    <property type="entry name" value="Sig_transdc_resp-reg_C-effctor"/>
</dbReference>
<dbReference type="InterPro" id="IPR001789">
    <property type="entry name" value="Sig_transdc_resp-reg_receiver"/>
</dbReference>
<dbReference type="GO" id="GO:0006355">
    <property type="term" value="P:regulation of DNA-templated transcription"/>
    <property type="evidence" value="ECO:0007669"/>
    <property type="project" value="InterPro"/>
</dbReference>
<keyword evidence="2" id="KW-0238">DNA-binding</keyword>
<dbReference type="Proteomes" id="UP000467240">
    <property type="component" value="Unassembled WGS sequence"/>
</dbReference>
<dbReference type="SMART" id="SM00448">
    <property type="entry name" value="REC"/>
    <property type="match status" value="1"/>
</dbReference>
<evidence type="ECO:0000313" key="6">
    <source>
        <dbReference type="EMBL" id="KAB1657341.1"/>
    </source>
</evidence>
<dbReference type="InterPro" id="IPR000792">
    <property type="entry name" value="Tscrpt_reg_LuxR_C"/>
</dbReference>
<evidence type="ECO:0000259" key="4">
    <source>
        <dbReference type="PROSITE" id="PS50043"/>
    </source>
</evidence>
<protein>
    <submittedName>
        <fullName evidence="6">Response regulator transcription factor</fullName>
    </submittedName>
</protein>
<dbReference type="PANTHER" id="PTHR43214:SF43">
    <property type="entry name" value="TWO-COMPONENT RESPONSE REGULATOR"/>
    <property type="match status" value="1"/>
</dbReference>
<evidence type="ECO:0000313" key="7">
    <source>
        <dbReference type="Proteomes" id="UP000467240"/>
    </source>
</evidence>
<accession>A0A7J5BTW8</accession>
<dbReference type="SUPFAM" id="SSF46894">
    <property type="entry name" value="C-terminal effector domain of the bipartite response regulators"/>
    <property type="match status" value="1"/>
</dbReference>
<dbReference type="CDD" id="cd17535">
    <property type="entry name" value="REC_NarL-like"/>
    <property type="match status" value="1"/>
</dbReference>
<sequence length="207" mass="22224">MIRVLVVDDQPLIRDALRVMLGTTDDLRVVADAADGLGALDVLRSVVVDVALVDARMPGLDGPELIERLREPHPRVPCIVLTTFDDEELLLRALGAGAKGYLLKDASPGDIGDAVRRVHGGGTVLGSVPAELLVARVLASPRGGPTTAPDLTEREREVLDALLEGLSNREIAQRLFLSTGSVKNVVTSVLRKHGVRDRARLIAHYAR</sequence>
<evidence type="ECO:0000256" key="2">
    <source>
        <dbReference type="ARBA" id="ARBA00023125"/>
    </source>
</evidence>
<keyword evidence="1 3" id="KW-0597">Phosphoprotein</keyword>
<dbReference type="PROSITE" id="PS50043">
    <property type="entry name" value="HTH_LUXR_2"/>
    <property type="match status" value="1"/>
</dbReference>
<feature type="domain" description="HTH luxR-type" evidence="4">
    <location>
        <begin position="144"/>
        <end position="207"/>
    </location>
</feature>
<dbReference type="RefSeq" id="WP_158040506.1">
    <property type="nucleotide sequence ID" value="NZ_JACCFV010000001.1"/>
</dbReference>
<gene>
    <name evidence="6" type="ORF">F8O01_08880</name>
</gene>
<dbReference type="InterPro" id="IPR058245">
    <property type="entry name" value="NreC/VraR/RcsB-like_REC"/>
</dbReference>
<dbReference type="GO" id="GO:0000160">
    <property type="term" value="P:phosphorelay signal transduction system"/>
    <property type="evidence" value="ECO:0007669"/>
    <property type="project" value="InterPro"/>
</dbReference>
<organism evidence="6 7">
    <name type="scientific">Pseudoclavibacter chungangensis</name>
    <dbReference type="NCBI Taxonomy" id="587635"/>
    <lineage>
        <taxon>Bacteria</taxon>
        <taxon>Bacillati</taxon>
        <taxon>Actinomycetota</taxon>
        <taxon>Actinomycetes</taxon>
        <taxon>Micrococcales</taxon>
        <taxon>Microbacteriaceae</taxon>
        <taxon>Pseudoclavibacter</taxon>
    </lineage>
</organism>
<dbReference type="SUPFAM" id="SSF52172">
    <property type="entry name" value="CheY-like"/>
    <property type="match status" value="1"/>
</dbReference>
<dbReference type="OrthoDB" id="9808843at2"/>
<dbReference type="GO" id="GO:0003677">
    <property type="term" value="F:DNA binding"/>
    <property type="evidence" value="ECO:0007669"/>
    <property type="project" value="UniProtKB-KW"/>
</dbReference>
<dbReference type="PROSITE" id="PS50110">
    <property type="entry name" value="RESPONSE_REGULATORY"/>
    <property type="match status" value="1"/>
</dbReference>
<dbReference type="InterPro" id="IPR039420">
    <property type="entry name" value="WalR-like"/>
</dbReference>
<feature type="modified residue" description="4-aspartylphosphate" evidence="3">
    <location>
        <position position="54"/>
    </location>
</feature>
<dbReference type="AlphaFoldDB" id="A0A7J5BTW8"/>
<dbReference type="Pfam" id="PF00196">
    <property type="entry name" value="GerE"/>
    <property type="match status" value="1"/>
</dbReference>
<dbReference type="InterPro" id="IPR011006">
    <property type="entry name" value="CheY-like_superfamily"/>
</dbReference>
<dbReference type="Gene3D" id="3.40.50.2300">
    <property type="match status" value="1"/>
</dbReference>
<dbReference type="EMBL" id="WBJZ01000009">
    <property type="protein sequence ID" value="KAB1657341.1"/>
    <property type="molecule type" value="Genomic_DNA"/>
</dbReference>
<evidence type="ECO:0000256" key="3">
    <source>
        <dbReference type="PROSITE-ProRule" id="PRU00169"/>
    </source>
</evidence>
<dbReference type="PROSITE" id="PS00622">
    <property type="entry name" value="HTH_LUXR_1"/>
    <property type="match status" value="1"/>
</dbReference>
<dbReference type="Pfam" id="PF00072">
    <property type="entry name" value="Response_reg"/>
    <property type="match status" value="1"/>
</dbReference>